<dbReference type="InterPro" id="IPR018260">
    <property type="entry name" value="Ribosomal_uL22_CS"/>
</dbReference>
<keyword evidence="5 10" id="KW-0694">RNA-binding</keyword>
<reference evidence="15" key="1">
    <citation type="submission" date="2011-05" db="EMBL/GenBank/DDBJ databases">
        <title>Complete sequence of Desulfotomaculum kuznetsovii DSM 6115.</title>
        <authorList>
            <person name="Lucas S."/>
            <person name="Han J."/>
            <person name="Lapidus A."/>
            <person name="Cheng J.-F."/>
            <person name="Goodwin L."/>
            <person name="Pitluck S."/>
            <person name="Peters L."/>
            <person name="Mikhailova N."/>
            <person name="Lu M."/>
            <person name="Saunders E."/>
            <person name="Han C."/>
            <person name="Tapia R."/>
            <person name="Land M."/>
            <person name="Hauser L."/>
            <person name="Kyrpides N."/>
            <person name="Ivanova N."/>
            <person name="Pagani I."/>
            <person name="Nazina T."/>
            <person name="Ivanova A."/>
            <person name="Parshina S."/>
            <person name="Kuever J."/>
            <person name="Muyzer G."/>
            <person name="Plugge C."/>
            <person name="Stams A."/>
            <person name="Woyke T."/>
        </authorList>
    </citation>
    <scope>NUCLEOTIDE SEQUENCE [LARGE SCALE GENOMIC DNA]</scope>
    <source>
        <strain evidence="15">DSM 6115 / VKM B-1805 / 17</strain>
    </source>
</reference>
<dbReference type="InterPro" id="IPR047867">
    <property type="entry name" value="Ribosomal_uL22_bac/org-type"/>
</dbReference>
<dbReference type="InterPro" id="IPR005727">
    <property type="entry name" value="Ribosomal_uL22_bac/chlpt-type"/>
</dbReference>
<keyword evidence="15" id="KW-1185">Reference proteome</keyword>
<dbReference type="FunFam" id="3.90.470.10:FF:000011">
    <property type="entry name" value="50S ribosomal protein L22"/>
    <property type="match status" value="1"/>
</dbReference>
<comment type="function">
    <text evidence="10 13">This protein binds specifically to 23S rRNA; its binding is stimulated by other ribosomal proteins, e.g., L4, L17, and L20. It is important during the early stages of 50S assembly. It makes multiple contacts with different domains of the 23S rRNA in the assembled 50S subunit and ribosome.</text>
</comment>
<evidence type="ECO:0000256" key="11">
    <source>
        <dbReference type="RuleBase" id="RU004005"/>
    </source>
</evidence>
<comment type="subunit">
    <text evidence="3 10 12">Part of the 50S ribosomal subunit.</text>
</comment>
<dbReference type="InterPro" id="IPR036394">
    <property type="entry name" value="Ribosomal_uL22_sf"/>
</dbReference>
<proteinExistence type="inferred from homology"/>
<dbReference type="AlphaFoldDB" id="A0AAU8PEM3"/>
<dbReference type="GO" id="GO:0022625">
    <property type="term" value="C:cytosolic large ribosomal subunit"/>
    <property type="evidence" value="ECO:0007669"/>
    <property type="project" value="TreeGrafter"/>
</dbReference>
<dbReference type="CDD" id="cd00336">
    <property type="entry name" value="Ribosomal_L22"/>
    <property type="match status" value="1"/>
</dbReference>
<dbReference type="Proteomes" id="UP000009229">
    <property type="component" value="Chromosome"/>
</dbReference>
<dbReference type="Pfam" id="PF00237">
    <property type="entry name" value="Ribosomal_L22"/>
    <property type="match status" value="1"/>
</dbReference>
<comment type="function">
    <text evidence="8">This protein binds specifically to 23S rRNA; its binding is stimulated by other ribosomal proteins, e.g. L4, L17, and L20. It is important during the early stages of 50S assembly. It makes multiple contacts with different domains of the 23S rRNA in the assembled 50S subunit and ribosome.</text>
</comment>
<evidence type="ECO:0000256" key="5">
    <source>
        <dbReference type="ARBA" id="ARBA00022884"/>
    </source>
</evidence>
<evidence type="ECO:0000256" key="4">
    <source>
        <dbReference type="ARBA" id="ARBA00022730"/>
    </source>
</evidence>
<protein>
    <recommendedName>
        <fullName evidence="9 10">Large ribosomal subunit protein uL22</fullName>
    </recommendedName>
</protein>
<dbReference type="PANTHER" id="PTHR13501">
    <property type="entry name" value="CHLOROPLAST 50S RIBOSOMAL PROTEIN L22-RELATED"/>
    <property type="match status" value="1"/>
</dbReference>
<keyword evidence="4 10" id="KW-0699">rRNA-binding</keyword>
<accession>A0AAU8PEM3</accession>
<dbReference type="PROSITE" id="PS00464">
    <property type="entry name" value="RIBOSOMAL_L22"/>
    <property type="match status" value="1"/>
</dbReference>
<keyword evidence="7 10" id="KW-0687">Ribonucleoprotein</keyword>
<keyword evidence="6 10" id="KW-0689">Ribosomal protein</keyword>
<evidence type="ECO:0000256" key="10">
    <source>
        <dbReference type="HAMAP-Rule" id="MF_01331"/>
    </source>
</evidence>
<name>A0AAU8PEM3_DESK7</name>
<dbReference type="GO" id="GO:0003735">
    <property type="term" value="F:structural constituent of ribosome"/>
    <property type="evidence" value="ECO:0007669"/>
    <property type="project" value="InterPro"/>
</dbReference>
<dbReference type="HAMAP" id="MF_01331_B">
    <property type="entry name" value="Ribosomal_uL22_B"/>
    <property type="match status" value="1"/>
</dbReference>
<evidence type="ECO:0000256" key="1">
    <source>
        <dbReference type="ARBA" id="ARBA00003478"/>
    </source>
</evidence>
<evidence type="ECO:0000256" key="8">
    <source>
        <dbReference type="ARBA" id="ARBA00025084"/>
    </source>
</evidence>
<evidence type="ECO:0000256" key="9">
    <source>
        <dbReference type="ARBA" id="ARBA00035207"/>
    </source>
</evidence>
<evidence type="ECO:0000256" key="7">
    <source>
        <dbReference type="ARBA" id="ARBA00023274"/>
    </source>
</evidence>
<dbReference type="EMBL" id="CP002770">
    <property type="protein sequence ID" value="AEG16548.1"/>
    <property type="molecule type" value="Genomic_DNA"/>
</dbReference>
<comment type="similarity">
    <text evidence="2 10 11">Belongs to the universal ribosomal protein uL22 family.</text>
</comment>
<comment type="function">
    <text evidence="1 10">The globular domain of the protein is located near the polypeptide exit tunnel on the outside of the subunit, while an extended beta-hairpin is found that lines the wall of the exit tunnel in the center of the 70S ribosome.</text>
</comment>
<dbReference type="RefSeq" id="WP_013824058.1">
    <property type="nucleotide sequence ID" value="NC_015573.1"/>
</dbReference>
<evidence type="ECO:0000256" key="6">
    <source>
        <dbReference type="ARBA" id="ARBA00022980"/>
    </source>
</evidence>
<evidence type="ECO:0000313" key="15">
    <source>
        <dbReference type="Proteomes" id="UP000009229"/>
    </source>
</evidence>
<sequence length="111" mass="12601">MEARAVARYVRISPRKVRQVVDLIRGKDVREALAILKFTPKRAAVPVAKVIKSAAANAEHNYDMNPDNLYIAAAYVDQGPTWKRYQARAMGRADLLRRRTSHITVVVKEKE</sequence>
<dbReference type="NCBIfam" id="TIGR01044">
    <property type="entry name" value="rplV_bact"/>
    <property type="match status" value="1"/>
</dbReference>
<organism evidence="14 15">
    <name type="scientific">Desulfofundulus kuznetsovii (strain DSM 6115 / VKM B-1805 / 17)</name>
    <name type="common">Desulfotomaculum kuznetsovii</name>
    <dbReference type="NCBI Taxonomy" id="760568"/>
    <lineage>
        <taxon>Bacteria</taxon>
        <taxon>Bacillati</taxon>
        <taxon>Bacillota</taxon>
        <taxon>Clostridia</taxon>
        <taxon>Eubacteriales</taxon>
        <taxon>Peptococcaceae</taxon>
        <taxon>Desulfofundulus</taxon>
    </lineage>
</organism>
<dbReference type="GO" id="GO:0019843">
    <property type="term" value="F:rRNA binding"/>
    <property type="evidence" value="ECO:0007669"/>
    <property type="project" value="UniProtKB-UniRule"/>
</dbReference>
<evidence type="ECO:0000256" key="2">
    <source>
        <dbReference type="ARBA" id="ARBA00009451"/>
    </source>
</evidence>
<evidence type="ECO:0000256" key="12">
    <source>
        <dbReference type="RuleBase" id="RU004006"/>
    </source>
</evidence>
<dbReference type="GO" id="GO:0006412">
    <property type="term" value="P:translation"/>
    <property type="evidence" value="ECO:0007669"/>
    <property type="project" value="UniProtKB-UniRule"/>
</dbReference>
<evidence type="ECO:0000313" key="14">
    <source>
        <dbReference type="EMBL" id="AEG16548.1"/>
    </source>
</evidence>
<gene>
    <name evidence="10" type="primary">rplV</name>
    <name evidence="14" type="ordered locus">Desku_3052</name>
</gene>
<dbReference type="SUPFAM" id="SSF54843">
    <property type="entry name" value="Ribosomal protein L22"/>
    <property type="match status" value="1"/>
</dbReference>
<dbReference type="Gene3D" id="3.90.470.10">
    <property type="entry name" value="Ribosomal protein L22/L17"/>
    <property type="match status" value="1"/>
</dbReference>
<evidence type="ECO:0000256" key="3">
    <source>
        <dbReference type="ARBA" id="ARBA00011838"/>
    </source>
</evidence>
<evidence type="ECO:0000256" key="13">
    <source>
        <dbReference type="RuleBase" id="RU004008"/>
    </source>
</evidence>
<dbReference type="KEGG" id="dku:Desku_3052"/>
<dbReference type="PANTHER" id="PTHR13501:SF8">
    <property type="entry name" value="LARGE RIBOSOMAL SUBUNIT PROTEIN UL22M"/>
    <property type="match status" value="1"/>
</dbReference>
<dbReference type="InterPro" id="IPR001063">
    <property type="entry name" value="Ribosomal_uL22"/>
</dbReference>